<evidence type="ECO:0000313" key="2">
    <source>
        <dbReference type="Proteomes" id="UP000663879"/>
    </source>
</evidence>
<accession>A0A814FCN0</accession>
<reference evidence="1" key="1">
    <citation type="submission" date="2021-02" db="EMBL/GenBank/DDBJ databases">
        <authorList>
            <person name="Nowell W R."/>
        </authorList>
    </citation>
    <scope>NUCLEOTIDE SEQUENCE</scope>
    <source>
        <strain evidence="1">Ploen Becks lab</strain>
    </source>
</reference>
<gene>
    <name evidence="1" type="ORF">OXX778_LOCUS15568</name>
</gene>
<protein>
    <submittedName>
        <fullName evidence="1">Uncharacterized protein</fullName>
    </submittedName>
</protein>
<dbReference type="Proteomes" id="UP000663879">
    <property type="component" value="Unassembled WGS sequence"/>
</dbReference>
<comment type="caution">
    <text evidence="1">The sequence shown here is derived from an EMBL/GenBank/DDBJ whole genome shotgun (WGS) entry which is preliminary data.</text>
</comment>
<dbReference type="AlphaFoldDB" id="A0A814FCN0"/>
<name>A0A814FCN0_9BILA</name>
<proteinExistence type="predicted"/>
<dbReference type="EMBL" id="CAJNOC010003469">
    <property type="protein sequence ID" value="CAF0983998.1"/>
    <property type="molecule type" value="Genomic_DNA"/>
</dbReference>
<evidence type="ECO:0000313" key="1">
    <source>
        <dbReference type="EMBL" id="CAF0983998.1"/>
    </source>
</evidence>
<keyword evidence="2" id="KW-1185">Reference proteome</keyword>
<sequence>MQNSLSLNFTEKFEILYDYENKSKTFNPRNLQELCAISIGTKLGKVYYGNNLDNFDRKSIITGINYFRDYYLSIDCLYNEHCNKSLKETLKNELNKYLTQDSNHILSIFEYKTLSKFVWIALCRNIAAKFYKYVVYRHEQEWDEEPEPKNYLKFLDEISESYSHNLTSNLYQLNCIFKISNINNINSNQHGLLKSKFVFHLSNKILKHYVESN</sequence>
<organism evidence="1 2">
    <name type="scientific">Brachionus calyciflorus</name>
    <dbReference type="NCBI Taxonomy" id="104777"/>
    <lineage>
        <taxon>Eukaryota</taxon>
        <taxon>Metazoa</taxon>
        <taxon>Spiralia</taxon>
        <taxon>Gnathifera</taxon>
        <taxon>Rotifera</taxon>
        <taxon>Eurotatoria</taxon>
        <taxon>Monogononta</taxon>
        <taxon>Pseudotrocha</taxon>
        <taxon>Ploima</taxon>
        <taxon>Brachionidae</taxon>
        <taxon>Brachionus</taxon>
    </lineage>
</organism>